<feature type="compositionally biased region" description="Acidic residues" evidence="2">
    <location>
        <begin position="200"/>
        <end position="210"/>
    </location>
</feature>
<name>A0A4Z0Z588_9PEZI</name>
<evidence type="ECO:0000313" key="5">
    <source>
        <dbReference type="Proteomes" id="UP000297716"/>
    </source>
</evidence>
<reference evidence="4 5" key="1">
    <citation type="submission" date="2019-03" db="EMBL/GenBank/DDBJ databases">
        <title>Draft genome sequence of Xylaria hypoxylon DSM 108379, a ubiquitous saprotrophic-parasitic fungi on hardwood.</title>
        <authorList>
            <person name="Buettner E."/>
            <person name="Leonhardt S."/>
            <person name="Gebauer A.M."/>
            <person name="Liers C."/>
            <person name="Hofrichter M."/>
            <person name="Kellner H."/>
        </authorList>
    </citation>
    <scope>NUCLEOTIDE SEQUENCE [LARGE SCALE GENOMIC DNA]</scope>
    <source>
        <strain evidence="4 5">DSM 108379</strain>
    </source>
</reference>
<feature type="compositionally biased region" description="Polar residues" evidence="2">
    <location>
        <begin position="470"/>
        <end position="483"/>
    </location>
</feature>
<feature type="region of interest" description="Disordered" evidence="2">
    <location>
        <begin position="364"/>
        <end position="502"/>
    </location>
</feature>
<feature type="compositionally biased region" description="Acidic residues" evidence="2">
    <location>
        <begin position="609"/>
        <end position="623"/>
    </location>
</feature>
<comment type="caution">
    <text evidence="4">The sequence shown here is derived from an EMBL/GenBank/DDBJ whole genome shotgun (WGS) entry which is preliminary data.</text>
</comment>
<protein>
    <recommendedName>
        <fullName evidence="3">Chromo domain-containing protein</fullName>
    </recommendedName>
</protein>
<evidence type="ECO:0000259" key="3">
    <source>
        <dbReference type="Pfam" id="PF00385"/>
    </source>
</evidence>
<dbReference type="Gene3D" id="2.40.50.40">
    <property type="match status" value="1"/>
</dbReference>
<evidence type="ECO:0000256" key="2">
    <source>
        <dbReference type="SAM" id="MobiDB-lite"/>
    </source>
</evidence>
<feature type="compositionally biased region" description="Basic and acidic residues" evidence="2">
    <location>
        <begin position="113"/>
        <end position="124"/>
    </location>
</feature>
<proteinExistence type="predicted"/>
<dbReference type="Pfam" id="PF00385">
    <property type="entry name" value="Chromo"/>
    <property type="match status" value="1"/>
</dbReference>
<feature type="region of interest" description="Disordered" evidence="2">
    <location>
        <begin position="591"/>
        <end position="624"/>
    </location>
</feature>
<dbReference type="InterPro" id="IPR016197">
    <property type="entry name" value="Chromo-like_dom_sf"/>
</dbReference>
<dbReference type="CDD" id="cd00024">
    <property type="entry name" value="CD_CSD"/>
    <property type="match status" value="1"/>
</dbReference>
<feature type="region of interest" description="Disordered" evidence="2">
    <location>
        <begin position="113"/>
        <end position="343"/>
    </location>
</feature>
<dbReference type="OrthoDB" id="3543857at2759"/>
<sequence length="658" mass="73029">MAHAPVRTSRVEIPLPSKPRDYRPGDGPALAPVLLSLDHDTGAFIVDKRILPGKPINNELKLELYYIVGWPDLPAARVAILGTKILEYVSPRTLEDWEYKCLLENDEEEKRIEAQKRKQAERAKAHMASTPGTGTSTPGKPGQKKRGRPSKAEVLARRIAQQASFGDDELANVSLPPARTDGPSLSTPQKKPAQVAAYLEDLEEMEETDTNEAISKQLQGGSESDSDSPVTEGLDEPDKPATGTGFASLNSFLTGPSSRGYAEFLPNLSSPVQQDPTPSVPPVPIFLRPDSKKTPSIRKTQLTTPVPVPSYPKQPWRKKASVTVKKTTTPVPAPTYPLSGPNLPKQPHVVTITHVPVPLCPVPRPKSLKGPHKAKFSPIPAPVNSIPKPKVPHEVTFTPIPAPSYRHPPQESPKKPRKVTYTPVPPPFLQKVSETPTAGKKWLYSRRSQLQETADRAETEIEHNDRTHTPSKIATPTVKPSSSLKRKRPRLEEEQVEEEQEWEVKRLEDDKVLETSGELIRYFKVRWEGNWPAGQNPTWEPEENVSQVLVQKYLKDKAAKMAQSGSSPKAAIKRPTPILKKKYSSVAEAFQGNVDDLPVPSSSVPGDLPTEEEEEEEEDDDMEERFLVTEQTMTRTNTPSHRFWIDPALVRELAASFL</sequence>
<feature type="domain" description="Chromo" evidence="3">
    <location>
        <begin position="502"/>
        <end position="555"/>
    </location>
</feature>
<keyword evidence="5" id="KW-1185">Reference proteome</keyword>
<gene>
    <name evidence="4" type="ORF">E0Z10_g2038</name>
</gene>
<feature type="compositionally biased region" description="Polar residues" evidence="2">
    <location>
        <begin position="267"/>
        <end position="277"/>
    </location>
</feature>
<evidence type="ECO:0000256" key="1">
    <source>
        <dbReference type="ARBA" id="ARBA00011353"/>
    </source>
</evidence>
<feature type="compositionally biased region" description="Basic residues" evidence="2">
    <location>
        <begin position="366"/>
        <end position="375"/>
    </location>
</feature>
<organism evidence="4 5">
    <name type="scientific">Xylaria hypoxylon</name>
    <dbReference type="NCBI Taxonomy" id="37992"/>
    <lineage>
        <taxon>Eukaryota</taxon>
        <taxon>Fungi</taxon>
        <taxon>Dikarya</taxon>
        <taxon>Ascomycota</taxon>
        <taxon>Pezizomycotina</taxon>
        <taxon>Sordariomycetes</taxon>
        <taxon>Xylariomycetidae</taxon>
        <taxon>Xylariales</taxon>
        <taxon>Xylariaceae</taxon>
        <taxon>Xylaria</taxon>
    </lineage>
</organism>
<comment type="subunit">
    <text evidence="1">Component of the NuA4 histone acetyltransferase complex.</text>
</comment>
<dbReference type="Proteomes" id="UP000297716">
    <property type="component" value="Unassembled WGS sequence"/>
</dbReference>
<evidence type="ECO:0000313" key="4">
    <source>
        <dbReference type="EMBL" id="TGJ86750.1"/>
    </source>
</evidence>
<feature type="compositionally biased region" description="Low complexity" evidence="2">
    <location>
        <begin position="129"/>
        <end position="141"/>
    </location>
</feature>
<feature type="compositionally biased region" description="Low complexity" evidence="2">
    <location>
        <begin position="321"/>
        <end position="330"/>
    </location>
</feature>
<dbReference type="SUPFAM" id="SSF54160">
    <property type="entry name" value="Chromo domain-like"/>
    <property type="match status" value="1"/>
</dbReference>
<dbReference type="STRING" id="37992.A0A4Z0Z588"/>
<accession>A0A4Z0Z588</accession>
<dbReference type="EMBL" id="SKBN01000023">
    <property type="protein sequence ID" value="TGJ86750.1"/>
    <property type="molecule type" value="Genomic_DNA"/>
</dbReference>
<feature type="compositionally biased region" description="Polar residues" evidence="2">
    <location>
        <begin position="245"/>
        <end position="257"/>
    </location>
</feature>
<feature type="compositionally biased region" description="Basic and acidic residues" evidence="2">
    <location>
        <begin position="453"/>
        <end position="468"/>
    </location>
</feature>
<feature type="compositionally biased region" description="Polar residues" evidence="2">
    <location>
        <begin position="213"/>
        <end position="229"/>
    </location>
</feature>
<dbReference type="InterPro" id="IPR023780">
    <property type="entry name" value="Chromo_domain"/>
</dbReference>
<dbReference type="AlphaFoldDB" id="A0A4Z0Z588"/>